<reference evidence="2" key="1">
    <citation type="journal article" date="2020" name="Fungal Divers.">
        <title>Resolving the Mortierellaceae phylogeny through synthesis of multi-gene phylogenetics and phylogenomics.</title>
        <authorList>
            <person name="Vandepol N."/>
            <person name="Liber J."/>
            <person name="Desiro A."/>
            <person name="Na H."/>
            <person name="Kennedy M."/>
            <person name="Barry K."/>
            <person name="Grigoriev I.V."/>
            <person name="Miller A.N."/>
            <person name="O'Donnell K."/>
            <person name="Stajich J.E."/>
            <person name="Bonito G."/>
        </authorList>
    </citation>
    <scope>NUCLEOTIDE SEQUENCE</scope>
    <source>
        <strain evidence="2">KOD1015</strain>
    </source>
</reference>
<dbReference type="InterPro" id="IPR050213">
    <property type="entry name" value="GST_superfamily"/>
</dbReference>
<feature type="domain" description="GST N-terminal" evidence="1">
    <location>
        <begin position="25"/>
        <end position="104"/>
    </location>
</feature>
<organism evidence="2 3">
    <name type="scientific">Lunasporangiospora selenospora</name>
    <dbReference type="NCBI Taxonomy" id="979761"/>
    <lineage>
        <taxon>Eukaryota</taxon>
        <taxon>Fungi</taxon>
        <taxon>Fungi incertae sedis</taxon>
        <taxon>Mucoromycota</taxon>
        <taxon>Mortierellomycotina</taxon>
        <taxon>Mortierellomycetes</taxon>
        <taxon>Mortierellales</taxon>
        <taxon>Mortierellaceae</taxon>
        <taxon>Lunasporangiospora</taxon>
    </lineage>
</organism>
<dbReference type="PANTHER" id="PTHR11571">
    <property type="entry name" value="GLUTATHIONE S-TRANSFERASE"/>
    <property type="match status" value="1"/>
</dbReference>
<evidence type="ECO:0000313" key="2">
    <source>
        <dbReference type="EMBL" id="KAF9581489.1"/>
    </source>
</evidence>
<evidence type="ECO:0000313" key="3">
    <source>
        <dbReference type="Proteomes" id="UP000780801"/>
    </source>
</evidence>
<dbReference type="SUPFAM" id="SSF52833">
    <property type="entry name" value="Thioredoxin-like"/>
    <property type="match status" value="1"/>
</dbReference>
<accession>A0A9P6FU12</accession>
<dbReference type="OrthoDB" id="414243at2759"/>
<dbReference type="Proteomes" id="UP000780801">
    <property type="component" value="Unassembled WGS sequence"/>
</dbReference>
<dbReference type="InterPro" id="IPR004045">
    <property type="entry name" value="Glutathione_S-Trfase_N"/>
</dbReference>
<dbReference type="EMBL" id="JAABOA010001467">
    <property type="protein sequence ID" value="KAF9581489.1"/>
    <property type="molecule type" value="Genomic_DNA"/>
</dbReference>
<comment type="caution">
    <text evidence="2">The sequence shown here is derived from an EMBL/GenBank/DDBJ whole genome shotgun (WGS) entry which is preliminary data.</text>
</comment>
<dbReference type="PANTHER" id="PTHR11571:SF256">
    <property type="entry name" value="GST C-TERMINAL DOMAIN-CONTAINING PROTEIN-RELATED"/>
    <property type="match status" value="1"/>
</dbReference>
<dbReference type="GO" id="GO:0006749">
    <property type="term" value="P:glutathione metabolic process"/>
    <property type="evidence" value="ECO:0007669"/>
    <property type="project" value="TreeGrafter"/>
</dbReference>
<protein>
    <recommendedName>
        <fullName evidence="1">GST N-terminal domain-containing protein</fullName>
    </recommendedName>
</protein>
<dbReference type="Gene3D" id="3.40.30.10">
    <property type="entry name" value="Glutaredoxin"/>
    <property type="match status" value="1"/>
</dbReference>
<dbReference type="InterPro" id="IPR036249">
    <property type="entry name" value="Thioredoxin-like_sf"/>
</dbReference>
<dbReference type="GO" id="GO:0004364">
    <property type="term" value="F:glutathione transferase activity"/>
    <property type="evidence" value="ECO:0007669"/>
    <property type="project" value="TreeGrafter"/>
</dbReference>
<dbReference type="AlphaFoldDB" id="A0A9P6FU12"/>
<name>A0A9P6FU12_9FUNG</name>
<gene>
    <name evidence="2" type="ORF">BGW38_001472</name>
</gene>
<feature type="non-terminal residue" evidence="2">
    <location>
        <position position="140"/>
    </location>
</feature>
<evidence type="ECO:0000259" key="1">
    <source>
        <dbReference type="PROSITE" id="PS50404"/>
    </source>
</evidence>
<proteinExistence type="predicted"/>
<sequence length="140" mass="16103">MSPIHNQSPHFSRDEDAAEIMAHPDSFRLSYFPIFGLGQTIRDMLTFAGAKWEDNQPGDWMAEKTMTPFACLPILYIRKDNKELMISECTPIEHYLARQLGFLGKNQYEETLIMSFQNSSGSLMSTFGTFVVWNQPEVRD</sequence>
<dbReference type="PROSITE" id="PS50404">
    <property type="entry name" value="GST_NTER"/>
    <property type="match status" value="1"/>
</dbReference>
<keyword evidence="3" id="KW-1185">Reference proteome</keyword>